<gene>
    <name evidence="2" type="ORF">CVV64_12975</name>
</gene>
<dbReference type="AlphaFoldDB" id="A0A2N1PN68"/>
<dbReference type="InterPro" id="IPR027598">
    <property type="entry name" value="Amphi-Trp_dom"/>
</dbReference>
<dbReference type="NCBIfam" id="TIGR04354">
    <property type="entry name" value="amphi-Trp"/>
    <property type="match status" value="1"/>
</dbReference>
<dbReference type="Proteomes" id="UP000233256">
    <property type="component" value="Unassembled WGS sequence"/>
</dbReference>
<comment type="caution">
    <text evidence="2">The sequence shown here is derived from an EMBL/GenBank/DDBJ whole genome shotgun (WGS) entry which is preliminary data.</text>
</comment>
<name>A0A2N1PN68_9BACT</name>
<accession>A0A2N1PN68</accession>
<reference evidence="2 3" key="1">
    <citation type="journal article" date="2017" name="ISME J.">
        <title>Potential for microbial H2 and metal transformations associated with novel bacteria and archaea in deep terrestrial subsurface sediments.</title>
        <authorList>
            <person name="Hernsdorf A.W."/>
            <person name="Amano Y."/>
            <person name="Miyakawa K."/>
            <person name="Ise K."/>
            <person name="Suzuki Y."/>
            <person name="Anantharaman K."/>
            <person name="Probst A."/>
            <person name="Burstein D."/>
            <person name="Thomas B.C."/>
            <person name="Banfield J.F."/>
        </authorList>
    </citation>
    <scope>NUCLEOTIDE SEQUENCE [LARGE SCALE GENOMIC DNA]</scope>
    <source>
        <strain evidence="2">HGW-Wallbacteria-1</strain>
    </source>
</reference>
<sequence>MSDKNILLKTKEHRDLKDVVEFFRNMADMLEKREIILEKKGRTVQLIVPQIIELDFQVKEKATETKVKRGIEIDLEWIINSEGTSE</sequence>
<evidence type="ECO:0000313" key="2">
    <source>
        <dbReference type="EMBL" id="PKK89712.1"/>
    </source>
</evidence>
<proteinExistence type="predicted"/>
<feature type="domain" description="Amphi-Trp" evidence="1">
    <location>
        <begin position="3"/>
        <end position="84"/>
    </location>
</feature>
<dbReference type="EMBL" id="PGXC01000013">
    <property type="protein sequence ID" value="PKK89712.1"/>
    <property type="molecule type" value="Genomic_DNA"/>
</dbReference>
<evidence type="ECO:0000313" key="3">
    <source>
        <dbReference type="Proteomes" id="UP000233256"/>
    </source>
</evidence>
<organism evidence="2 3">
    <name type="scientific">Candidatus Wallbacteria bacterium HGW-Wallbacteria-1</name>
    <dbReference type="NCBI Taxonomy" id="2013854"/>
    <lineage>
        <taxon>Bacteria</taxon>
        <taxon>Candidatus Walliibacteriota</taxon>
    </lineage>
</organism>
<evidence type="ECO:0000259" key="1">
    <source>
        <dbReference type="Pfam" id="PF20068"/>
    </source>
</evidence>
<dbReference type="Pfam" id="PF20068">
    <property type="entry name" value="Amphi-Trp"/>
    <property type="match status" value="1"/>
</dbReference>
<protein>
    <recommendedName>
        <fullName evidence="1">Amphi-Trp domain-containing protein</fullName>
    </recommendedName>
</protein>